<accession>A0A2D4N0N2</accession>
<protein>
    <submittedName>
        <fullName evidence="1">Uncharacterized protein</fullName>
    </submittedName>
</protein>
<dbReference type="AlphaFoldDB" id="A0A2D4N0N2"/>
<dbReference type="EMBL" id="IACM01136080">
    <property type="protein sequence ID" value="LAB38586.1"/>
    <property type="molecule type" value="Transcribed_RNA"/>
</dbReference>
<reference evidence="1" key="2">
    <citation type="submission" date="2017-11" db="EMBL/GenBank/DDBJ databases">
        <title>Coralsnake Venomics: Analyses of Venom Gland Transcriptomes and Proteomes of Six Brazilian Taxa.</title>
        <authorList>
            <person name="Aird S.D."/>
            <person name="Jorge da Silva N."/>
            <person name="Qiu L."/>
            <person name="Villar-Briones A."/>
            <person name="Aparecida-Saddi V."/>
            <person name="Campos-Telles M.P."/>
            <person name="Grau M."/>
            <person name="Mikheyev A.S."/>
        </authorList>
    </citation>
    <scope>NUCLEOTIDE SEQUENCE</scope>
    <source>
        <tissue evidence="1">Venom_gland</tissue>
    </source>
</reference>
<reference evidence="1" key="1">
    <citation type="submission" date="2017-07" db="EMBL/GenBank/DDBJ databases">
        <authorList>
            <person name="Mikheyev A."/>
            <person name="Grau M."/>
        </authorList>
    </citation>
    <scope>NUCLEOTIDE SEQUENCE</scope>
    <source>
        <tissue evidence="1">Venom_gland</tissue>
    </source>
</reference>
<name>A0A2D4N0N2_9SAUR</name>
<organism evidence="1">
    <name type="scientific">Micrurus spixii</name>
    <name type="common">Amazon coral snake</name>
    <dbReference type="NCBI Taxonomy" id="129469"/>
    <lineage>
        <taxon>Eukaryota</taxon>
        <taxon>Metazoa</taxon>
        <taxon>Chordata</taxon>
        <taxon>Craniata</taxon>
        <taxon>Vertebrata</taxon>
        <taxon>Euteleostomi</taxon>
        <taxon>Lepidosauria</taxon>
        <taxon>Squamata</taxon>
        <taxon>Bifurcata</taxon>
        <taxon>Unidentata</taxon>
        <taxon>Episquamata</taxon>
        <taxon>Toxicofera</taxon>
        <taxon>Serpentes</taxon>
        <taxon>Colubroidea</taxon>
        <taxon>Elapidae</taxon>
        <taxon>Elapinae</taxon>
        <taxon>Micrurus</taxon>
    </lineage>
</organism>
<sequence>MLIITQELHQHDFHANPLYTIYSSAKITSAIFLGSSNGKEEKQGRKLHFSGKLYLLAILKPISSPLLVCLRSDLLPIRCGEWMRTAVYQLLDNITALCSGSPR</sequence>
<evidence type="ECO:0000313" key="1">
    <source>
        <dbReference type="EMBL" id="LAB38586.1"/>
    </source>
</evidence>
<proteinExistence type="predicted"/>